<reference evidence="2" key="1">
    <citation type="submission" date="2023-07" db="EMBL/GenBank/DDBJ databases">
        <authorList>
            <person name="Kim M.K."/>
        </authorList>
    </citation>
    <scope>NUCLEOTIDE SEQUENCE</scope>
    <source>
        <strain evidence="2">ASUV-10-1</strain>
    </source>
</reference>
<name>A0ABT9BCM7_9BACT</name>
<evidence type="ECO:0008006" key="4">
    <source>
        <dbReference type="Google" id="ProtNLM"/>
    </source>
</evidence>
<dbReference type="EMBL" id="JAUQSY010000009">
    <property type="protein sequence ID" value="MDO7876014.1"/>
    <property type="molecule type" value="Genomic_DNA"/>
</dbReference>
<keyword evidence="3" id="KW-1185">Reference proteome</keyword>
<feature type="compositionally biased region" description="Low complexity" evidence="1">
    <location>
        <begin position="230"/>
        <end position="247"/>
    </location>
</feature>
<organism evidence="2 3">
    <name type="scientific">Hymenobacter aranciens</name>
    <dbReference type="NCBI Taxonomy" id="3063996"/>
    <lineage>
        <taxon>Bacteria</taxon>
        <taxon>Pseudomonadati</taxon>
        <taxon>Bacteroidota</taxon>
        <taxon>Cytophagia</taxon>
        <taxon>Cytophagales</taxon>
        <taxon>Hymenobacteraceae</taxon>
        <taxon>Hymenobacter</taxon>
    </lineage>
</organism>
<feature type="region of interest" description="Disordered" evidence="1">
    <location>
        <begin position="209"/>
        <end position="253"/>
    </location>
</feature>
<sequence length="434" mass="49310">MRFSQFIDRQSEKLHKVWRKRTLKDGTVQHYAVRPSILSDGAEKTGWALIRLAIRAVLELRKTPLLAQELASGDPPPLAVNSEELARTGVRGKRVAGRTIRNHITELLQAGILLRKKFRGRQHDYYVWVNPRFLWETPQEAEKTTPQADFQATGNGVATLPPGTNFPPKGVHEPVKATEMETGHVDKLLPVSTLAQPIQHQATHSGYTGLLPADEKAAPGPETPPDASQAAVTPSESVAPPASAPGPKTRLARRQHDMVREAWWAFQREVYGPRNMRFSEEQGRLALNAAYFGIYGGFPADWPLTYQERYHEQVLERIGLVAAYFTRNPEKYPPMPYAEHVAGKGYFDAENERGFIGTMKWYQTHLMHRQQRAMAEGLSRARREMSQHLRGVAPKKVQSKTTLELYRYHEQRMRTISPQALERFYQHFSRPVVA</sequence>
<dbReference type="RefSeq" id="WP_305007346.1">
    <property type="nucleotide sequence ID" value="NZ_JAUQSY010000009.1"/>
</dbReference>
<evidence type="ECO:0000313" key="2">
    <source>
        <dbReference type="EMBL" id="MDO7876014.1"/>
    </source>
</evidence>
<evidence type="ECO:0000313" key="3">
    <source>
        <dbReference type="Proteomes" id="UP001176429"/>
    </source>
</evidence>
<accession>A0ABT9BCM7</accession>
<evidence type="ECO:0000256" key="1">
    <source>
        <dbReference type="SAM" id="MobiDB-lite"/>
    </source>
</evidence>
<proteinExistence type="predicted"/>
<dbReference type="Proteomes" id="UP001176429">
    <property type="component" value="Unassembled WGS sequence"/>
</dbReference>
<comment type="caution">
    <text evidence="2">The sequence shown here is derived from an EMBL/GenBank/DDBJ whole genome shotgun (WGS) entry which is preliminary data.</text>
</comment>
<protein>
    <recommendedName>
        <fullName evidence="4">Helix-turn-helix domain-containing protein</fullName>
    </recommendedName>
</protein>
<gene>
    <name evidence="2" type="ORF">Q5H93_14820</name>
</gene>